<gene>
    <name evidence="6" type="ORF">PHLGIDRAFT_109702</name>
</gene>
<evidence type="ECO:0000313" key="6">
    <source>
        <dbReference type="EMBL" id="KIP04327.1"/>
    </source>
</evidence>
<feature type="domain" description="Protein kinase" evidence="5">
    <location>
        <begin position="1"/>
        <end position="287"/>
    </location>
</feature>
<keyword evidence="7" id="KW-1185">Reference proteome</keyword>
<keyword evidence="2" id="KW-0547">Nucleotide-binding</keyword>
<accession>A0A0C3S3D2</accession>
<organism evidence="6 7">
    <name type="scientific">Phlebiopsis gigantea (strain 11061_1 CR5-6)</name>
    <name type="common">White-rot fungus</name>
    <name type="synonym">Peniophora gigantea</name>
    <dbReference type="NCBI Taxonomy" id="745531"/>
    <lineage>
        <taxon>Eukaryota</taxon>
        <taxon>Fungi</taxon>
        <taxon>Dikarya</taxon>
        <taxon>Basidiomycota</taxon>
        <taxon>Agaricomycotina</taxon>
        <taxon>Agaricomycetes</taxon>
        <taxon>Polyporales</taxon>
        <taxon>Phanerochaetaceae</taxon>
        <taxon>Phlebiopsis</taxon>
    </lineage>
</organism>
<keyword evidence="4" id="KW-0067">ATP-binding</keyword>
<evidence type="ECO:0000256" key="2">
    <source>
        <dbReference type="ARBA" id="ARBA00022741"/>
    </source>
</evidence>
<dbReference type="InterPro" id="IPR051681">
    <property type="entry name" value="Ser/Thr_Kinases-Pseudokinases"/>
</dbReference>
<dbReference type="Pfam" id="PF07714">
    <property type="entry name" value="PK_Tyr_Ser-Thr"/>
    <property type="match status" value="1"/>
</dbReference>
<dbReference type="PANTHER" id="PTHR44329">
    <property type="entry name" value="SERINE/THREONINE-PROTEIN KINASE TNNI3K-RELATED"/>
    <property type="match status" value="1"/>
</dbReference>
<dbReference type="EMBL" id="KN840578">
    <property type="protein sequence ID" value="KIP04327.1"/>
    <property type="molecule type" value="Genomic_DNA"/>
</dbReference>
<dbReference type="InterPro" id="IPR001245">
    <property type="entry name" value="Ser-Thr/Tyr_kinase_cat_dom"/>
</dbReference>
<dbReference type="PROSITE" id="PS50011">
    <property type="entry name" value="PROTEIN_KINASE_DOM"/>
    <property type="match status" value="1"/>
</dbReference>
<evidence type="ECO:0000256" key="4">
    <source>
        <dbReference type="ARBA" id="ARBA00022840"/>
    </source>
</evidence>
<dbReference type="STRING" id="745531.A0A0C3S3D2"/>
<dbReference type="Proteomes" id="UP000053257">
    <property type="component" value="Unassembled WGS sequence"/>
</dbReference>
<evidence type="ECO:0000313" key="7">
    <source>
        <dbReference type="Proteomes" id="UP000053257"/>
    </source>
</evidence>
<dbReference type="OrthoDB" id="10261027at2759"/>
<dbReference type="GO" id="GO:0004674">
    <property type="term" value="F:protein serine/threonine kinase activity"/>
    <property type="evidence" value="ECO:0007669"/>
    <property type="project" value="TreeGrafter"/>
</dbReference>
<dbReference type="HOGENOM" id="CLU_027516_0_0_1"/>
<name>A0A0C3S3D2_PHLG1</name>
<dbReference type="AlphaFoldDB" id="A0A0C3S3D2"/>
<reference evidence="6 7" key="1">
    <citation type="journal article" date="2014" name="PLoS Genet.">
        <title>Analysis of the Phlebiopsis gigantea genome, transcriptome and secretome provides insight into its pioneer colonization strategies of wood.</title>
        <authorList>
            <person name="Hori C."/>
            <person name="Ishida T."/>
            <person name="Igarashi K."/>
            <person name="Samejima M."/>
            <person name="Suzuki H."/>
            <person name="Master E."/>
            <person name="Ferreira P."/>
            <person name="Ruiz-Duenas F.J."/>
            <person name="Held B."/>
            <person name="Canessa P."/>
            <person name="Larrondo L.F."/>
            <person name="Schmoll M."/>
            <person name="Druzhinina I.S."/>
            <person name="Kubicek C.P."/>
            <person name="Gaskell J.A."/>
            <person name="Kersten P."/>
            <person name="St John F."/>
            <person name="Glasner J."/>
            <person name="Sabat G."/>
            <person name="Splinter BonDurant S."/>
            <person name="Syed K."/>
            <person name="Yadav J."/>
            <person name="Mgbeahuruike A.C."/>
            <person name="Kovalchuk A."/>
            <person name="Asiegbu F.O."/>
            <person name="Lackner G."/>
            <person name="Hoffmeister D."/>
            <person name="Rencoret J."/>
            <person name="Gutierrez A."/>
            <person name="Sun H."/>
            <person name="Lindquist E."/>
            <person name="Barry K."/>
            <person name="Riley R."/>
            <person name="Grigoriev I.V."/>
            <person name="Henrissat B."/>
            <person name="Kues U."/>
            <person name="Berka R.M."/>
            <person name="Martinez A.T."/>
            <person name="Covert S.F."/>
            <person name="Blanchette R.A."/>
            <person name="Cullen D."/>
        </authorList>
    </citation>
    <scope>NUCLEOTIDE SEQUENCE [LARGE SCALE GENOMIC DNA]</scope>
    <source>
        <strain evidence="6 7">11061_1 CR5-6</strain>
    </source>
</reference>
<keyword evidence="3" id="KW-0418">Kinase</keyword>
<dbReference type="InterPro" id="IPR000719">
    <property type="entry name" value="Prot_kinase_dom"/>
</dbReference>
<dbReference type="GO" id="GO:0005524">
    <property type="term" value="F:ATP binding"/>
    <property type="evidence" value="ECO:0007669"/>
    <property type="project" value="UniProtKB-KW"/>
</dbReference>
<dbReference type="PANTHER" id="PTHR44329:SF288">
    <property type="entry name" value="MITOGEN-ACTIVATED PROTEIN KINASE KINASE KINASE 20"/>
    <property type="match status" value="1"/>
</dbReference>
<evidence type="ECO:0000256" key="1">
    <source>
        <dbReference type="ARBA" id="ARBA00022679"/>
    </source>
</evidence>
<protein>
    <recommendedName>
        <fullName evidence="5">Protein kinase domain-containing protein</fullName>
    </recommendedName>
</protein>
<sequence>MTAMEAVLEREESGQAQLRPEEIDFLRTSVKRLSSQLQGQKPKIKSWTVTGFEVERGFLLGSDVSSTMRVGRWLGKIVGILELKDSETVQQIVKLWKGLRSMRIQGMLGASTMDMPPFLLLPYSPDNILDYLNVTRAPDYLRLLSDIARGLDYLHSRDPPVVHGGLRPATIHVDSYGNVALSCVGIRESHLAPVDTRLAITTHNALSLWCAPELTASNGPTPASDIYSYGLLLSAMLDVLVSKHSSPPFDNEAMVQQLKRRCLESDPAARPNAGEILRIISGTQPELKEGDMFAGRGSLNVEDLPEGTAERWRLIPTSKQAYGIVIQGMDVVYLNTPPIDGADAHPLRRLSFELRCHDQGAEYTTALPKDGAWAWVEIAISRNIALEAGVKQLEVNFEEECPGAYRGHMIQPTRWEILRCPFADDTPRTHRISFDQLHPLVRVAKKGDRILMYPKAMFPGWGCYIYSAEIHVVTEY</sequence>
<evidence type="ECO:0000256" key="3">
    <source>
        <dbReference type="ARBA" id="ARBA00022777"/>
    </source>
</evidence>
<dbReference type="Gene3D" id="1.10.510.10">
    <property type="entry name" value="Transferase(Phosphotransferase) domain 1"/>
    <property type="match status" value="1"/>
</dbReference>
<evidence type="ECO:0000259" key="5">
    <source>
        <dbReference type="PROSITE" id="PS50011"/>
    </source>
</evidence>
<keyword evidence="1" id="KW-0808">Transferase</keyword>
<proteinExistence type="predicted"/>
<dbReference type="InterPro" id="IPR011009">
    <property type="entry name" value="Kinase-like_dom_sf"/>
</dbReference>
<dbReference type="SUPFAM" id="SSF56112">
    <property type="entry name" value="Protein kinase-like (PK-like)"/>
    <property type="match status" value="1"/>
</dbReference>